<evidence type="ECO:0000313" key="1">
    <source>
        <dbReference type="EMBL" id="KKM53677.1"/>
    </source>
</evidence>
<name>A0A0F9IPG5_9ZZZZ</name>
<sequence>MVIAIQVRGIGKTTQMLDGYTRTIPKAADEGLRKLAKKGVKNLRMSATQAGIRPWGQGKERSIFRGGIFARKGKGGYNIHITKHGIFMDRMRPHWVALKRGRDIRKWALEKGIATTAGAGARPRVLIYSFPTSSVYVRPHPYIQKGFLKTVSQTKRTVEKEINKAIRRKGK</sequence>
<comment type="caution">
    <text evidence="1">The sequence shown here is derived from an EMBL/GenBank/DDBJ whole genome shotgun (WGS) entry which is preliminary data.</text>
</comment>
<gene>
    <name evidence="1" type="ORF">LCGC14_1554150</name>
</gene>
<evidence type="ECO:0008006" key="2">
    <source>
        <dbReference type="Google" id="ProtNLM"/>
    </source>
</evidence>
<dbReference type="AlphaFoldDB" id="A0A0F9IPG5"/>
<accession>A0A0F9IPG5</accession>
<protein>
    <recommendedName>
        <fullName evidence="2">Phage virion morphogenesis protein</fullName>
    </recommendedName>
</protein>
<dbReference type="EMBL" id="LAZR01011920">
    <property type="protein sequence ID" value="KKM53677.1"/>
    <property type="molecule type" value="Genomic_DNA"/>
</dbReference>
<reference evidence="1" key="1">
    <citation type="journal article" date="2015" name="Nature">
        <title>Complex archaea that bridge the gap between prokaryotes and eukaryotes.</title>
        <authorList>
            <person name="Spang A."/>
            <person name="Saw J.H."/>
            <person name="Jorgensen S.L."/>
            <person name="Zaremba-Niedzwiedzka K."/>
            <person name="Martijn J."/>
            <person name="Lind A.E."/>
            <person name="van Eijk R."/>
            <person name="Schleper C."/>
            <person name="Guy L."/>
            <person name="Ettema T.J."/>
        </authorList>
    </citation>
    <scope>NUCLEOTIDE SEQUENCE</scope>
</reference>
<organism evidence="1">
    <name type="scientific">marine sediment metagenome</name>
    <dbReference type="NCBI Taxonomy" id="412755"/>
    <lineage>
        <taxon>unclassified sequences</taxon>
        <taxon>metagenomes</taxon>
        <taxon>ecological metagenomes</taxon>
    </lineage>
</organism>
<proteinExistence type="predicted"/>